<evidence type="ECO:0000313" key="1">
    <source>
        <dbReference type="EMBL" id="QDU23309.1"/>
    </source>
</evidence>
<organism evidence="1 2">
    <name type="scientific">Urbifossiella limnaea</name>
    <dbReference type="NCBI Taxonomy" id="2528023"/>
    <lineage>
        <taxon>Bacteria</taxon>
        <taxon>Pseudomonadati</taxon>
        <taxon>Planctomycetota</taxon>
        <taxon>Planctomycetia</taxon>
        <taxon>Gemmatales</taxon>
        <taxon>Gemmataceae</taxon>
        <taxon>Urbifossiella</taxon>
    </lineage>
</organism>
<sequence length="360" mass="40901">MTRLRTFQQILQEDELVVFPPHIGFKGNPGNADGSELSRLQCDLLKWMIEPVQGATECIVLPKPDRYKGEPKMVTPKTIINFSGMPNASARTFAGGELEIHLGLLTAFASLPKTYTLVNRELSCSEHRLDQLASFDPPRAVLLEIASLARAWEMSEQANWQLLVPVIDGLESSASRVGGRGMVYLVVGHELTHWFESLYKDAEWERMMAEIRGHIVTWLDEESALVRPAVLATAREALRDPTVMDSWVREFHADMGGFEYLHATETHGGWAKSPEKLASAYMHVSFFFALNAMVETHLERREHEYDHRSHPPWNIRRAVFCHIQAKRMGMSQQDYLFRQFGAGFATSILMDRILDVYLNG</sequence>
<protein>
    <submittedName>
        <fullName evidence="1">Uncharacterized protein</fullName>
    </submittedName>
</protein>
<evidence type="ECO:0000313" key="2">
    <source>
        <dbReference type="Proteomes" id="UP000319576"/>
    </source>
</evidence>
<accession>A0A517Y0M5</accession>
<dbReference type="AlphaFoldDB" id="A0A517Y0M5"/>
<dbReference type="Proteomes" id="UP000319576">
    <property type="component" value="Chromosome"/>
</dbReference>
<dbReference type="EMBL" id="CP036273">
    <property type="protein sequence ID" value="QDU23309.1"/>
    <property type="molecule type" value="Genomic_DNA"/>
</dbReference>
<dbReference type="RefSeq" id="WP_145243472.1">
    <property type="nucleotide sequence ID" value="NZ_CP036273.1"/>
</dbReference>
<keyword evidence="2" id="KW-1185">Reference proteome</keyword>
<gene>
    <name evidence="1" type="ORF">ETAA1_53040</name>
</gene>
<reference evidence="1 2" key="1">
    <citation type="submission" date="2019-02" db="EMBL/GenBank/DDBJ databases">
        <title>Deep-cultivation of Planctomycetes and their phenomic and genomic characterization uncovers novel biology.</title>
        <authorList>
            <person name="Wiegand S."/>
            <person name="Jogler M."/>
            <person name="Boedeker C."/>
            <person name="Pinto D."/>
            <person name="Vollmers J."/>
            <person name="Rivas-Marin E."/>
            <person name="Kohn T."/>
            <person name="Peeters S.H."/>
            <person name="Heuer A."/>
            <person name="Rast P."/>
            <person name="Oberbeckmann S."/>
            <person name="Bunk B."/>
            <person name="Jeske O."/>
            <person name="Meyerdierks A."/>
            <person name="Storesund J.E."/>
            <person name="Kallscheuer N."/>
            <person name="Luecker S."/>
            <person name="Lage O.M."/>
            <person name="Pohl T."/>
            <person name="Merkel B.J."/>
            <person name="Hornburger P."/>
            <person name="Mueller R.-W."/>
            <person name="Bruemmer F."/>
            <person name="Labrenz M."/>
            <person name="Spormann A.M."/>
            <person name="Op den Camp H."/>
            <person name="Overmann J."/>
            <person name="Amann R."/>
            <person name="Jetten M.S.M."/>
            <person name="Mascher T."/>
            <person name="Medema M.H."/>
            <person name="Devos D.P."/>
            <person name="Kaster A.-K."/>
            <person name="Ovreas L."/>
            <person name="Rohde M."/>
            <person name="Galperin M.Y."/>
            <person name="Jogler C."/>
        </authorList>
    </citation>
    <scope>NUCLEOTIDE SEQUENCE [LARGE SCALE GENOMIC DNA]</scope>
    <source>
        <strain evidence="1 2">ETA_A1</strain>
    </source>
</reference>
<proteinExistence type="predicted"/>
<name>A0A517Y0M5_9BACT</name>
<dbReference type="KEGG" id="uli:ETAA1_53040"/>